<reference evidence="3" key="1">
    <citation type="submission" date="2023-10" db="EMBL/GenBank/DDBJ databases">
        <title>Chromosome-level genome of the transformable northern wattle, Acacia crassicarpa.</title>
        <authorList>
            <person name="Massaro I."/>
            <person name="Sinha N.R."/>
            <person name="Poethig S."/>
            <person name="Leichty A.R."/>
        </authorList>
    </citation>
    <scope>NUCLEOTIDE SEQUENCE</scope>
    <source>
        <strain evidence="3">Acra3RX</strain>
        <tissue evidence="3">Leaf</tissue>
    </source>
</reference>
<dbReference type="InterPro" id="IPR036397">
    <property type="entry name" value="RNaseH_sf"/>
</dbReference>
<organism evidence="3 4">
    <name type="scientific">Acacia crassicarpa</name>
    <name type="common">northern wattle</name>
    <dbReference type="NCBI Taxonomy" id="499986"/>
    <lineage>
        <taxon>Eukaryota</taxon>
        <taxon>Viridiplantae</taxon>
        <taxon>Streptophyta</taxon>
        <taxon>Embryophyta</taxon>
        <taxon>Tracheophyta</taxon>
        <taxon>Spermatophyta</taxon>
        <taxon>Magnoliopsida</taxon>
        <taxon>eudicotyledons</taxon>
        <taxon>Gunneridae</taxon>
        <taxon>Pentapetalae</taxon>
        <taxon>rosids</taxon>
        <taxon>fabids</taxon>
        <taxon>Fabales</taxon>
        <taxon>Fabaceae</taxon>
        <taxon>Caesalpinioideae</taxon>
        <taxon>mimosoid clade</taxon>
        <taxon>Acacieae</taxon>
        <taxon>Acacia</taxon>
    </lineage>
</organism>
<dbReference type="Gene3D" id="3.60.10.10">
    <property type="entry name" value="Endonuclease/exonuclease/phosphatase"/>
    <property type="match status" value="1"/>
</dbReference>
<dbReference type="GO" id="GO:0003676">
    <property type="term" value="F:nucleic acid binding"/>
    <property type="evidence" value="ECO:0007669"/>
    <property type="project" value="InterPro"/>
</dbReference>
<dbReference type="SUPFAM" id="SSF53098">
    <property type="entry name" value="Ribonuclease H-like"/>
    <property type="match status" value="1"/>
</dbReference>
<dbReference type="CDD" id="cd01650">
    <property type="entry name" value="RT_nLTR_like"/>
    <property type="match status" value="1"/>
</dbReference>
<dbReference type="InterPro" id="IPR002156">
    <property type="entry name" value="RNaseH_domain"/>
</dbReference>
<dbReference type="PROSITE" id="PS50878">
    <property type="entry name" value="RT_POL"/>
    <property type="match status" value="1"/>
</dbReference>
<dbReference type="InterPro" id="IPR044730">
    <property type="entry name" value="RNase_H-like_dom_plant"/>
</dbReference>
<comment type="caution">
    <text evidence="3">The sequence shown here is derived from an EMBL/GenBank/DDBJ whole genome shotgun (WGS) entry which is preliminary data.</text>
</comment>
<dbReference type="InterPro" id="IPR036691">
    <property type="entry name" value="Endo/exonu/phosph_ase_sf"/>
</dbReference>
<evidence type="ECO:0000313" key="3">
    <source>
        <dbReference type="EMBL" id="KAK4279393.1"/>
    </source>
</evidence>
<dbReference type="InterPro" id="IPR012337">
    <property type="entry name" value="RNaseH-like_sf"/>
</dbReference>
<proteinExistence type="predicted"/>
<evidence type="ECO:0000259" key="2">
    <source>
        <dbReference type="PROSITE" id="PS50879"/>
    </source>
</evidence>
<dbReference type="EMBL" id="JAWXYG010000002">
    <property type="protein sequence ID" value="KAK4279393.1"/>
    <property type="molecule type" value="Genomic_DNA"/>
</dbReference>
<dbReference type="Proteomes" id="UP001293593">
    <property type="component" value="Unassembled WGS sequence"/>
</dbReference>
<evidence type="ECO:0000313" key="4">
    <source>
        <dbReference type="Proteomes" id="UP001293593"/>
    </source>
</evidence>
<gene>
    <name evidence="3" type="ORF">QN277_011180</name>
</gene>
<dbReference type="PANTHER" id="PTHR33116">
    <property type="entry name" value="REVERSE TRANSCRIPTASE ZINC-BINDING DOMAIN-CONTAINING PROTEIN-RELATED-RELATED"/>
    <property type="match status" value="1"/>
</dbReference>
<dbReference type="InterPro" id="IPR000477">
    <property type="entry name" value="RT_dom"/>
</dbReference>
<name>A0AAE1TBT4_9FABA</name>
<accession>A0AAE1TBT4</accession>
<feature type="domain" description="RNase H type-1" evidence="2">
    <location>
        <begin position="1132"/>
        <end position="1262"/>
    </location>
</feature>
<protein>
    <submittedName>
        <fullName evidence="3">Uncharacterized protein</fullName>
    </submittedName>
</protein>
<dbReference type="CDD" id="cd06222">
    <property type="entry name" value="RNase_H_like"/>
    <property type="match status" value="1"/>
</dbReference>
<evidence type="ECO:0000259" key="1">
    <source>
        <dbReference type="PROSITE" id="PS50878"/>
    </source>
</evidence>
<sequence length="1286" mass="147797">MNVLIWNSRGTGAPSFPALIRDLKAHYRLDFLAILETRCSKEASRRRAQALGFHNMELIDCEGYSGGIWCFWEHSITSVLVIERHRQFMHLQVTGASGCSWILTVVYASPVCASRRMLWDNLSRLATLTQGPWLLGGDFNGTLLHCERRSSATFRTSIDRDFIRWIEQQNMTDIGFAGPEFTWKRGSSEARLDRILANDQWTSMYPNASVKHLPFFKSDHRPLLLCLDKTMSVQSPNRPFRFIAAWVLHAQFDDFVRQTWMSDMDWILNTSQFTSACSKWNKEVFRHTEGRKKLLLRRLDGINKVVARVGLLPKYESLQLELWKELEDVLLQESLIWAQKARTEWSILGDRNTRYFHSRANQRRKSQRIEAIKDGNGAWVYDTSLIKNLATGFFSNLLSEDVPSRPFISCNMSYPCVDEDKLRLCNRNISDMEVKEALFSMGALKSPGPDGLSALFYQNQWNTVGASTVSYVKFLFANPQAIKEVNGTLVVLIPKKDHPETMGDLRPISLCNVIYKALSKVLVNRLKPILPLAIAPNQCSFVPGRHSSDNIIVAQEVIHTMRCMRQKKGFLAIKIDLEKAYDRVHWKFLHRCLQELNLPSHFIEVVEQCISSSSLQLLWNGDKATTFNPSRGVRQGDPLSPYLFVICMEKLAHLIQSEIQAKQWKPIRLSRTGPQISHLFFADDIILFAEASIEQVQVINKCLKTFCDSSGLKVNQQKTRVCFSNNVSHTRRSEMCEYLGFSITSDLGKYLGVPLHHKRVTKESFHYVVDKVKTRLSNWKTRLLSSAGRATLISSVTTAIPGYVMQTTLLPISTCESLDRSNRQFLWGNTEEQKRIPLVAWDVTCKPKTSGGLGLRNSSYYNQAFLMKIGWQLATRREDLWVKVLRNKYKCGSDILPRIEGSRPGSNLWSGIKRTWSKVQQGIELMPNKNLRWKWTKSGEFTVKSAYDSLRPTEVHPDKLWSTIWKIKAPERCRIFMWLVLHNRLLTNVSRCKRGISTDGRCQICHVDEESLLHVLRDCPISHDLWRQIVPSQFWHTFSSLDFNRWVRWNLTSSGILRHSDEWQQIFTITCWWLWRRRNLFVFEDTQISNTTVMTSVMSLRKCLNEARDRWCLVDRKKTTLGTSGNCWTAPLAGWVKINTDGAFSPSTPGVASGGILRNEHGQFLQAFLFRGEEGDCLTAELWGCLHGLKLAWDRGYRNVILEVDSADAVELIRNSISDTHEDRYLVEEIQALVHRDWTVETKLISRRGNIVADHLAKLSLSSFPGFHLISIPDMELARLLERDKG</sequence>
<dbReference type="Pfam" id="PF00078">
    <property type="entry name" value="RVT_1"/>
    <property type="match status" value="1"/>
</dbReference>
<dbReference type="Pfam" id="PF13456">
    <property type="entry name" value="RVT_3"/>
    <property type="match status" value="1"/>
</dbReference>
<dbReference type="Pfam" id="PF13966">
    <property type="entry name" value="zf-RVT"/>
    <property type="match status" value="1"/>
</dbReference>
<dbReference type="SUPFAM" id="SSF56219">
    <property type="entry name" value="DNase I-like"/>
    <property type="match status" value="1"/>
</dbReference>
<dbReference type="PROSITE" id="PS50879">
    <property type="entry name" value="RNASE_H_1"/>
    <property type="match status" value="1"/>
</dbReference>
<dbReference type="Pfam" id="PF03372">
    <property type="entry name" value="Exo_endo_phos"/>
    <property type="match status" value="1"/>
</dbReference>
<dbReference type="PANTHER" id="PTHR33116:SF70">
    <property type="entry name" value="NON-LTR RETROELEMENT REVERSE TRANSCRIPTASE-LIKE PROTEIN"/>
    <property type="match status" value="1"/>
</dbReference>
<dbReference type="GO" id="GO:0004523">
    <property type="term" value="F:RNA-DNA hybrid ribonuclease activity"/>
    <property type="evidence" value="ECO:0007669"/>
    <property type="project" value="InterPro"/>
</dbReference>
<dbReference type="Gene3D" id="3.30.420.10">
    <property type="entry name" value="Ribonuclease H-like superfamily/Ribonuclease H"/>
    <property type="match status" value="1"/>
</dbReference>
<dbReference type="InterPro" id="IPR005135">
    <property type="entry name" value="Endo/exonuclease/phosphatase"/>
</dbReference>
<keyword evidence="4" id="KW-1185">Reference proteome</keyword>
<dbReference type="InterPro" id="IPR026960">
    <property type="entry name" value="RVT-Znf"/>
</dbReference>
<dbReference type="InterPro" id="IPR043502">
    <property type="entry name" value="DNA/RNA_pol_sf"/>
</dbReference>
<dbReference type="SUPFAM" id="SSF56672">
    <property type="entry name" value="DNA/RNA polymerases"/>
    <property type="match status" value="1"/>
</dbReference>
<feature type="domain" description="Reverse transcriptase" evidence="1">
    <location>
        <begin position="474"/>
        <end position="743"/>
    </location>
</feature>